<sequence>MQNETSNVWLSEPVYGICRLSLLSLYREPVVGSGLTSQLLFGELYKVQRKTRDGLWYFVAGESQAGAGWMLASQHHDLSADSFDVFLQSPLHITTAPISKVIWEKSQVLLLPGSQLHAGNHEFFDWETLFSFEGSSRPFSKKADRTELVNIANTFINAPYLSGGRSIFGLYEGSWMHLVFKIAGYIIPNYLSQLLTSGEEVGLADIQAGDIVVFGNEQGFASRAGLYVGDGQMLAIQGKVRLSPFDPDKWISAENKSKQLQVLHVKNLMGS</sequence>
<dbReference type="GO" id="GO:0006508">
    <property type="term" value="P:proteolysis"/>
    <property type="evidence" value="ECO:0007669"/>
    <property type="project" value="UniProtKB-KW"/>
</dbReference>
<dbReference type="OrthoDB" id="9813368at2"/>
<reference evidence="6 7" key="1">
    <citation type="submission" date="2016-11" db="EMBL/GenBank/DDBJ databases">
        <authorList>
            <person name="Jaros S."/>
            <person name="Januszkiewicz K."/>
            <person name="Wedrychowicz H."/>
        </authorList>
    </citation>
    <scope>NUCLEOTIDE SEQUENCE [LARGE SCALE GENOMIC DNA]</scope>
    <source>
        <strain evidence="6 7">CGMCC 1.6102</strain>
    </source>
</reference>
<dbReference type="InterPro" id="IPR038765">
    <property type="entry name" value="Papain-like_cys_pep_sf"/>
</dbReference>
<evidence type="ECO:0000256" key="4">
    <source>
        <dbReference type="ARBA" id="ARBA00022807"/>
    </source>
</evidence>
<dbReference type="InterPro" id="IPR051202">
    <property type="entry name" value="Peptidase_C40"/>
</dbReference>
<dbReference type="Proteomes" id="UP000184513">
    <property type="component" value="Unassembled WGS sequence"/>
</dbReference>
<dbReference type="AlphaFoldDB" id="A0A1M7IRT1"/>
<dbReference type="PANTHER" id="PTHR47053:SF1">
    <property type="entry name" value="MUREIN DD-ENDOPEPTIDASE MEPH-RELATED"/>
    <property type="match status" value="1"/>
</dbReference>
<dbReference type="InterPro" id="IPR000064">
    <property type="entry name" value="NLP_P60_dom"/>
</dbReference>
<evidence type="ECO:0000256" key="3">
    <source>
        <dbReference type="ARBA" id="ARBA00022801"/>
    </source>
</evidence>
<dbReference type="Pfam" id="PF00877">
    <property type="entry name" value="NLPC_P60"/>
    <property type="match status" value="1"/>
</dbReference>
<keyword evidence="3" id="KW-0378">Hydrolase</keyword>
<dbReference type="RefSeq" id="WP_073091129.1">
    <property type="nucleotide sequence ID" value="NZ_FRCY01000001.1"/>
</dbReference>
<keyword evidence="2" id="KW-0645">Protease</keyword>
<comment type="similarity">
    <text evidence="1">Belongs to the peptidase C40 family.</text>
</comment>
<evidence type="ECO:0000313" key="7">
    <source>
        <dbReference type="Proteomes" id="UP000184513"/>
    </source>
</evidence>
<evidence type="ECO:0000313" key="6">
    <source>
        <dbReference type="EMBL" id="SHM43399.1"/>
    </source>
</evidence>
<dbReference type="PROSITE" id="PS51935">
    <property type="entry name" value="NLPC_P60"/>
    <property type="match status" value="1"/>
</dbReference>
<dbReference type="GO" id="GO:0008234">
    <property type="term" value="F:cysteine-type peptidase activity"/>
    <property type="evidence" value="ECO:0007669"/>
    <property type="project" value="UniProtKB-KW"/>
</dbReference>
<dbReference type="PANTHER" id="PTHR47053">
    <property type="entry name" value="MUREIN DD-ENDOPEPTIDASE MEPH-RELATED"/>
    <property type="match status" value="1"/>
</dbReference>
<organism evidence="6 7">
    <name type="scientific">Cyclobacterium lianum</name>
    <dbReference type="NCBI Taxonomy" id="388280"/>
    <lineage>
        <taxon>Bacteria</taxon>
        <taxon>Pseudomonadati</taxon>
        <taxon>Bacteroidota</taxon>
        <taxon>Cytophagia</taxon>
        <taxon>Cytophagales</taxon>
        <taxon>Cyclobacteriaceae</taxon>
        <taxon>Cyclobacterium</taxon>
    </lineage>
</organism>
<name>A0A1M7IRT1_9BACT</name>
<evidence type="ECO:0000259" key="5">
    <source>
        <dbReference type="PROSITE" id="PS51935"/>
    </source>
</evidence>
<dbReference type="EMBL" id="FRCY01000001">
    <property type="protein sequence ID" value="SHM43399.1"/>
    <property type="molecule type" value="Genomic_DNA"/>
</dbReference>
<keyword evidence="4" id="KW-0788">Thiol protease</keyword>
<accession>A0A1M7IRT1</accession>
<feature type="domain" description="NlpC/P60" evidence="5">
    <location>
        <begin position="142"/>
        <end position="261"/>
    </location>
</feature>
<gene>
    <name evidence="6" type="ORF">SAMN04488057_101440</name>
</gene>
<keyword evidence="7" id="KW-1185">Reference proteome</keyword>
<evidence type="ECO:0000256" key="1">
    <source>
        <dbReference type="ARBA" id="ARBA00007074"/>
    </source>
</evidence>
<proteinExistence type="inferred from homology"/>
<evidence type="ECO:0000256" key="2">
    <source>
        <dbReference type="ARBA" id="ARBA00022670"/>
    </source>
</evidence>
<dbReference type="SUPFAM" id="SSF54001">
    <property type="entry name" value="Cysteine proteinases"/>
    <property type="match status" value="1"/>
</dbReference>
<dbReference type="Gene3D" id="3.90.1720.10">
    <property type="entry name" value="endopeptidase domain like (from Nostoc punctiforme)"/>
    <property type="match status" value="1"/>
</dbReference>
<dbReference type="STRING" id="388280.SAMN04488057_101440"/>
<protein>
    <submittedName>
        <fullName evidence="6">NlpC/P60 family protein</fullName>
    </submittedName>
</protein>